<dbReference type="SUPFAM" id="SSF52047">
    <property type="entry name" value="RNI-like"/>
    <property type="match status" value="1"/>
</dbReference>
<dbReference type="Gene3D" id="3.80.10.10">
    <property type="entry name" value="Ribonuclease Inhibitor"/>
    <property type="match status" value="1"/>
</dbReference>
<sequence>MDSLSSELVLEILKFVERDIRDIPPLLRVNHQWFYCGISILWAYGRWWSLARVPKNRQQIYASVIKSLLLNAKSRENLEALSHLTFPKLTRLSIDFEPDRVPNNQIRIRASLRPVAPLNLSYIKHYLRAELEMIRLNGNFDPELLGYIHRYCPRLQCLSIGSMGRRFTPEIFLKFLQAKPSLSDIWISSREEDEFLTGDILNHLAERKNLRALSLDHTISASLVENLNKSPAFVALRQLCIEVTEGALPLLVDATKSVQNLRLTLKANDGDLLGEIDSATFRHISKLTELRQLNLFVWGDMRKIRNEDILHLKSLTQLTALKISGSSATSLCARNFTDDEFETLFASFAGLEDLTLQLYISKLTPEALVVLGKHCPSLEHCDFMGTFDTTVFKTEKAPLFPSLKWLNIGELSNIESKIRYT</sequence>
<evidence type="ECO:0000313" key="2">
    <source>
        <dbReference type="Proteomes" id="UP000326565"/>
    </source>
</evidence>
<keyword evidence="2" id="KW-1185">Reference proteome</keyword>
<name>A0A5N5WVQ8_9EURO</name>
<proteinExistence type="predicted"/>
<reference evidence="1 2" key="1">
    <citation type="submission" date="2019-04" db="EMBL/GenBank/DDBJ databases">
        <title>Friends and foes A comparative genomics study of 23 Aspergillus species from section Flavi.</title>
        <authorList>
            <consortium name="DOE Joint Genome Institute"/>
            <person name="Kjaerbolling I."/>
            <person name="Vesth T."/>
            <person name="Frisvad J.C."/>
            <person name="Nybo J.L."/>
            <person name="Theobald S."/>
            <person name="Kildgaard S."/>
            <person name="Isbrandt T."/>
            <person name="Kuo A."/>
            <person name="Sato A."/>
            <person name="Lyhne E.K."/>
            <person name="Kogle M.E."/>
            <person name="Wiebenga A."/>
            <person name="Kun R.S."/>
            <person name="Lubbers R.J."/>
            <person name="Makela M.R."/>
            <person name="Barry K."/>
            <person name="Chovatia M."/>
            <person name="Clum A."/>
            <person name="Daum C."/>
            <person name="Haridas S."/>
            <person name="He G."/>
            <person name="LaButti K."/>
            <person name="Lipzen A."/>
            <person name="Mondo S."/>
            <person name="Riley R."/>
            <person name="Salamov A."/>
            <person name="Simmons B.A."/>
            <person name="Magnuson J.K."/>
            <person name="Henrissat B."/>
            <person name="Mortensen U.H."/>
            <person name="Larsen T.O."/>
            <person name="Devries R.P."/>
            <person name="Grigoriev I.V."/>
            <person name="Machida M."/>
            <person name="Baker S.E."/>
            <person name="Andersen M.R."/>
        </authorList>
    </citation>
    <scope>NUCLEOTIDE SEQUENCE [LARGE SCALE GENOMIC DNA]</scope>
    <source>
        <strain evidence="1 2">CBS 151.66</strain>
    </source>
</reference>
<dbReference type="AlphaFoldDB" id="A0A5N5WVQ8"/>
<protein>
    <recommendedName>
        <fullName evidence="3">F-box domain-containing protein</fullName>
    </recommendedName>
</protein>
<gene>
    <name evidence="1" type="ORF">BDV29DRAFT_177053</name>
</gene>
<dbReference type="OrthoDB" id="2305901at2759"/>
<evidence type="ECO:0008006" key="3">
    <source>
        <dbReference type="Google" id="ProtNLM"/>
    </source>
</evidence>
<evidence type="ECO:0000313" key="1">
    <source>
        <dbReference type="EMBL" id="KAB8072626.1"/>
    </source>
</evidence>
<organism evidence="1 2">
    <name type="scientific">Aspergillus leporis</name>
    <dbReference type="NCBI Taxonomy" id="41062"/>
    <lineage>
        <taxon>Eukaryota</taxon>
        <taxon>Fungi</taxon>
        <taxon>Dikarya</taxon>
        <taxon>Ascomycota</taxon>
        <taxon>Pezizomycotina</taxon>
        <taxon>Eurotiomycetes</taxon>
        <taxon>Eurotiomycetidae</taxon>
        <taxon>Eurotiales</taxon>
        <taxon>Aspergillaceae</taxon>
        <taxon>Aspergillus</taxon>
        <taxon>Aspergillus subgen. Circumdati</taxon>
    </lineage>
</organism>
<dbReference type="EMBL" id="ML732243">
    <property type="protein sequence ID" value="KAB8072626.1"/>
    <property type="molecule type" value="Genomic_DNA"/>
</dbReference>
<dbReference type="InterPro" id="IPR032675">
    <property type="entry name" value="LRR_dom_sf"/>
</dbReference>
<dbReference type="Proteomes" id="UP000326565">
    <property type="component" value="Unassembled WGS sequence"/>
</dbReference>
<accession>A0A5N5WVQ8</accession>